<sequence>YIWAADTKLCRSDFWTKMPSSTAFDPSLLPDLLPIYYKRIFPYNQYYKWLSYGNVPKTYFPHREISFTLEDDIYLRYQSFKDQEEMTKEIQRRCPHKIDIGAVYSFRPKDHRTVSVFTPLERELVFDIDMTDYDEVRTCCSGADICTMCWKFMTIAVKVLDAALRQDFGYKHLLWVYSGRRGVHCWVCDASARSLSQAARSALAEYLQVIRGGDNQAKKVEIKSNTLHPLLKRSDDICKKYFEEIVCEEQDMLSSPEQWNKILNLIPDQSLREALEKSMASCSNSFQRWKTIETEIKKIIQAGKLDYKKGMRAHLLTEIRLQLLYPRLDINVTKGLNHLLKSPFCIHPKTGRVCVAFDPNNADSFNHLEVPTLSQLVEEINQYDAGKSEEERSAVPEYKKTSMKSSVLCLDVFLNDLAKENAQRRLEQTDQKKDF</sequence>
<dbReference type="GO" id="GO:0046872">
    <property type="term" value="F:metal ion binding"/>
    <property type="evidence" value="ECO:0007669"/>
    <property type="project" value="UniProtKB-KW"/>
</dbReference>
<keyword evidence="8 12" id="KW-0235">DNA replication</keyword>
<dbReference type="EC" id="2.7.7.-" evidence="12"/>
<comment type="cofactor">
    <cofactor evidence="2">
        <name>Mg(2+)</name>
        <dbReference type="ChEBI" id="CHEBI:18420"/>
    </cofactor>
</comment>
<name>A0AAV2Q1V5_MEGNR</name>
<dbReference type="CDD" id="cd04860">
    <property type="entry name" value="AE_Prim_S"/>
    <property type="match status" value="1"/>
</dbReference>
<dbReference type="NCBIfam" id="TIGR00335">
    <property type="entry name" value="primase_sml"/>
    <property type="match status" value="1"/>
</dbReference>
<dbReference type="InterPro" id="IPR002755">
    <property type="entry name" value="DNA_primase_S"/>
</dbReference>
<evidence type="ECO:0000256" key="6">
    <source>
        <dbReference type="ARBA" id="ARBA00022679"/>
    </source>
</evidence>
<dbReference type="InterPro" id="IPR014052">
    <property type="entry name" value="DNA_primase_ssu_euk/arc"/>
</dbReference>
<evidence type="ECO:0000256" key="3">
    <source>
        <dbReference type="ARBA" id="ARBA00009762"/>
    </source>
</evidence>
<keyword evidence="4 12" id="KW-0240">DNA-directed RNA polymerase</keyword>
<evidence type="ECO:0000313" key="13">
    <source>
        <dbReference type="EMBL" id="CAL4068325.1"/>
    </source>
</evidence>
<dbReference type="Pfam" id="PF01896">
    <property type="entry name" value="DNA_primase_S"/>
    <property type="match status" value="1"/>
</dbReference>
<evidence type="ECO:0000256" key="9">
    <source>
        <dbReference type="ARBA" id="ARBA00022723"/>
    </source>
</evidence>
<comment type="caution">
    <text evidence="13">The sequence shown here is derived from an EMBL/GenBank/DDBJ whole genome shotgun (WGS) entry which is preliminary data.</text>
</comment>
<dbReference type="PANTHER" id="PTHR10536">
    <property type="entry name" value="DNA PRIMASE SMALL SUBUNIT"/>
    <property type="match status" value="1"/>
</dbReference>
<keyword evidence="9" id="KW-0479">Metal-binding</keyword>
<proteinExistence type="inferred from homology"/>
<evidence type="ECO:0000256" key="12">
    <source>
        <dbReference type="RuleBase" id="RU003514"/>
    </source>
</evidence>
<accession>A0AAV2Q1V5</accession>
<dbReference type="GO" id="GO:0003899">
    <property type="term" value="F:DNA-directed RNA polymerase activity"/>
    <property type="evidence" value="ECO:0007669"/>
    <property type="project" value="InterPro"/>
</dbReference>
<evidence type="ECO:0000256" key="11">
    <source>
        <dbReference type="ARBA" id="ARBA00023163"/>
    </source>
</evidence>
<dbReference type="GO" id="GO:0006270">
    <property type="term" value="P:DNA replication initiation"/>
    <property type="evidence" value="ECO:0007669"/>
    <property type="project" value="UniProtKB-ARBA"/>
</dbReference>
<reference evidence="13 14" key="1">
    <citation type="submission" date="2024-05" db="EMBL/GenBank/DDBJ databases">
        <authorList>
            <person name="Wallberg A."/>
        </authorList>
    </citation>
    <scope>NUCLEOTIDE SEQUENCE [LARGE SCALE GENOMIC DNA]</scope>
</reference>
<keyword evidence="11" id="KW-0804">Transcription</keyword>
<dbReference type="Gene3D" id="3.90.920.10">
    <property type="entry name" value="DNA primase, PRIM domain"/>
    <property type="match status" value="1"/>
</dbReference>
<protein>
    <recommendedName>
        <fullName evidence="12">DNA primase</fullName>
        <ecNumber evidence="12">2.7.7.-</ecNumber>
    </recommendedName>
</protein>
<comment type="cofactor">
    <cofactor evidence="1">
        <name>Mn(2+)</name>
        <dbReference type="ChEBI" id="CHEBI:29035"/>
    </cofactor>
</comment>
<keyword evidence="6 12" id="KW-0808">Transferase</keyword>
<evidence type="ECO:0000256" key="10">
    <source>
        <dbReference type="ARBA" id="ARBA00022833"/>
    </source>
</evidence>
<evidence type="ECO:0000256" key="4">
    <source>
        <dbReference type="ARBA" id="ARBA00022478"/>
    </source>
</evidence>
<evidence type="ECO:0000256" key="5">
    <source>
        <dbReference type="ARBA" id="ARBA00022515"/>
    </source>
</evidence>
<evidence type="ECO:0000256" key="8">
    <source>
        <dbReference type="ARBA" id="ARBA00022705"/>
    </source>
</evidence>
<comment type="similarity">
    <text evidence="3 12">Belongs to the eukaryotic-type primase small subunit family.</text>
</comment>
<dbReference type="GO" id="GO:0006269">
    <property type="term" value="P:DNA replication, synthesis of primer"/>
    <property type="evidence" value="ECO:0007669"/>
    <property type="project" value="UniProtKB-KW"/>
</dbReference>
<dbReference type="FunFam" id="3.90.920.10:FF:000001">
    <property type="entry name" value="DNA primase"/>
    <property type="match status" value="1"/>
</dbReference>
<evidence type="ECO:0000256" key="2">
    <source>
        <dbReference type="ARBA" id="ARBA00001946"/>
    </source>
</evidence>
<keyword evidence="5 12" id="KW-0639">Primosome</keyword>
<dbReference type="AlphaFoldDB" id="A0AAV2Q1V5"/>
<evidence type="ECO:0000256" key="1">
    <source>
        <dbReference type="ARBA" id="ARBA00001936"/>
    </source>
</evidence>
<gene>
    <name evidence="13" type="ORF">MNOR_LOCUS7127</name>
</gene>
<dbReference type="Proteomes" id="UP001497623">
    <property type="component" value="Unassembled WGS sequence"/>
</dbReference>
<organism evidence="13 14">
    <name type="scientific">Meganyctiphanes norvegica</name>
    <name type="common">Northern krill</name>
    <name type="synonym">Thysanopoda norvegica</name>
    <dbReference type="NCBI Taxonomy" id="48144"/>
    <lineage>
        <taxon>Eukaryota</taxon>
        <taxon>Metazoa</taxon>
        <taxon>Ecdysozoa</taxon>
        <taxon>Arthropoda</taxon>
        <taxon>Crustacea</taxon>
        <taxon>Multicrustacea</taxon>
        <taxon>Malacostraca</taxon>
        <taxon>Eumalacostraca</taxon>
        <taxon>Eucarida</taxon>
        <taxon>Euphausiacea</taxon>
        <taxon>Euphausiidae</taxon>
        <taxon>Meganyctiphanes</taxon>
    </lineage>
</organism>
<feature type="non-terminal residue" evidence="13">
    <location>
        <position position="1"/>
    </location>
</feature>
<keyword evidence="10" id="KW-0862">Zinc</keyword>
<keyword evidence="7" id="KW-0548">Nucleotidyltransferase</keyword>
<dbReference type="SUPFAM" id="SSF56747">
    <property type="entry name" value="Prim-pol domain"/>
    <property type="match status" value="1"/>
</dbReference>
<dbReference type="EMBL" id="CAXKWB010003076">
    <property type="protein sequence ID" value="CAL4068325.1"/>
    <property type="molecule type" value="Genomic_DNA"/>
</dbReference>
<evidence type="ECO:0000256" key="7">
    <source>
        <dbReference type="ARBA" id="ARBA00022695"/>
    </source>
</evidence>
<keyword evidence="14" id="KW-1185">Reference proteome</keyword>
<evidence type="ECO:0000313" key="14">
    <source>
        <dbReference type="Proteomes" id="UP001497623"/>
    </source>
</evidence>
<dbReference type="GO" id="GO:0005658">
    <property type="term" value="C:alpha DNA polymerase:primase complex"/>
    <property type="evidence" value="ECO:0007669"/>
    <property type="project" value="UniProtKB-ARBA"/>
</dbReference>